<evidence type="ECO:0000256" key="5">
    <source>
        <dbReference type="ARBA" id="ARBA00022692"/>
    </source>
</evidence>
<dbReference type="OrthoDB" id="426293at2759"/>
<evidence type="ECO:0000256" key="1">
    <source>
        <dbReference type="ARBA" id="ARBA00004141"/>
    </source>
</evidence>
<comment type="function">
    <text evidence="13">Potassium channel.</text>
</comment>
<dbReference type="InterPro" id="IPR014710">
    <property type="entry name" value="RmlC-like_jellyroll"/>
</dbReference>
<dbReference type="PROSITE" id="PS51490">
    <property type="entry name" value="KHA"/>
    <property type="match status" value="1"/>
</dbReference>
<feature type="domain" description="KHA" evidence="15">
    <location>
        <begin position="574"/>
        <end position="651"/>
    </location>
</feature>
<evidence type="ECO:0000313" key="17">
    <source>
        <dbReference type="Proteomes" id="UP000250235"/>
    </source>
</evidence>
<evidence type="ECO:0000256" key="7">
    <source>
        <dbReference type="ARBA" id="ARBA00022882"/>
    </source>
</evidence>
<dbReference type="CDD" id="cd00038">
    <property type="entry name" value="CAP_ED"/>
    <property type="match status" value="1"/>
</dbReference>
<keyword evidence="17" id="KW-1185">Reference proteome</keyword>
<feature type="non-terminal residue" evidence="16">
    <location>
        <position position="1"/>
    </location>
</feature>
<dbReference type="SMART" id="SM00100">
    <property type="entry name" value="cNMP"/>
    <property type="match status" value="1"/>
</dbReference>
<evidence type="ECO:0000313" key="16">
    <source>
        <dbReference type="EMBL" id="KZV21391.1"/>
    </source>
</evidence>
<feature type="transmembrane region" description="Helical" evidence="13">
    <location>
        <begin position="169"/>
        <end position="187"/>
    </location>
</feature>
<evidence type="ECO:0000256" key="9">
    <source>
        <dbReference type="ARBA" id="ARBA00022989"/>
    </source>
</evidence>
<feature type="transmembrane region" description="Helical" evidence="13">
    <location>
        <begin position="215"/>
        <end position="232"/>
    </location>
</feature>
<evidence type="ECO:0000256" key="3">
    <source>
        <dbReference type="ARBA" id="ARBA00022448"/>
    </source>
</evidence>
<keyword evidence="4 13" id="KW-0633">Potassium transport</keyword>
<keyword evidence="5 13" id="KW-0812">Transmembrane</keyword>
<comment type="caution">
    <text evidence="13">Lacks conserved residue(s) required for the propagation of feature annotation.</text>
</comment>
<organism evidence="16 17">
    <name type="scientific">Dorcoceras hygrometricum</name>
    <dbReference type="NCBI Taxonomy" id="472368"/>
    <lineage>
        <taxon>Eukaryota</taxon>
        <taxon>Viridiplantae</taxon>
        <taxon>Streptophyta</taxon>
        <taxon>Embryophyta</taxon>
        <taxon>Tracheophyta</taxon>
        <taxon>Spermatophyta</taxon>
        <taxon>Magnoliopsida</taxon>
        <taxon>eudicotyledons</taxon>
        <taxon>Gunneridae</taxon>
        <taxon>Pentapetalae</taxon>
        <taxon>asterids</taxon>
        <taxon>lamiids</taxon>
        <taxon>Lamiales</taxon>
        <taxon>Gesneriaceae</taxon>
        <taxon>Didymocarpoideae</taxon>
        <taxon>Trichosporeae</taxon>
        <taxon>Loxocarpinae</taxon>
        <taxon>Dorcoceras</taxon>
    </lineage>
</organism>
<feature type="transmembrane region" description="Helical" evidence="13">
    <location>
        <begin position="64"/>
        <end position="83"/>
    </location>
</feature>
<evidence type="ECO:0000259" key="14">
    <source>
        <dbReference type="PROSITE" id="PS50042"/>
    </source>
</evidence>
<dbReference type="InterPro" id="IPR005821">
    <property type="entry name" value="Ion_trans_dom"/>
</dbReference>
<dbReference type="GO" id="GO:0005249">
    <property type="term" value="F:voltage-gated potassium channel activity"/>
    <property type="evidence" value="ECO:0007669"/>
    <property type="project" value="UniProtKB-UniRule"/>
</dbReference>
<keyword evidence="9 13" id="KW-1133">Transmembrane helix</keyword>
<accession>A0A2Z7AHZ4</accession>
<comment type="domain">
    <text evidence="13">The KHA domain (rich in hydrophobic and acidic residues) present in the C-terminal part is likely to be important for tetramerization.</text>
</comment>
<keyword evidence="10 13" id="KW-0406">Ion transport</keyword>
<feature type="transmembrane region" description="Helical" evidence="13">
    <location>
        <begin position="244"/>
        <end position="268"/>
    </location>
</feature>
<dbReference type="GO" id="GO:0034702">
    <property type="term" value="C:monoatomic ion channel complex"/>
    <property type="evidence" value="ECO:0007669"/>
    <property type="project" value="UniProtKB-KW"/>
</dbReference>
<evidence type="ECO:0000256" key="6">
    <source>
        <dbReference type="ARBA" id="ARBA00022826"/>
    </source>
</evidence>
<dbReference type="InterPro" id="IPR018490">
    <property type="entry name" value="cNMP-bd_dom_sf"/>
</dbReference>
<feature type="transmembrane region" description="Helical" evidence="13">
    <location>
        <begin position="32"/>
        <end position="52"/>
    </location>
</feature>
<dbReference type="InterPro" id="IPR000595">
    <property type="entry name" value="cNMP-bd_dom"/>
</dbReference>
<dbReference type="FunFam" id="1.10.287.70:FF:000123">
    <property type="entry name" value="Potassium channel KAT3"/>
    <property type="match status" value="1"/>
</dbReference>
<keyword evidence="7 13" id="KW-0851">Voltage-gated channel</keyword>
<dbReference type="InterPro" id="IPR021789">
    <property type="entry name" value="KHA_dom"/>
</dbReference>
<dbReference type="Gene3D" id="1.10.287.70">
    <property type="match status" value="1"/>
</dbReference>
<dbReference type="InterPro" id="IPR003938">
    <property type="entry name" value="K_chnl_volt-dep_EAG/ELK/ERG"/>
</dbReference>
<dbReference type="PRINTS" id="PR01463">
    <property type="entry name" value="EAGCHANLFMLY"/>
</dbReference>
<dbReference type="EMBL" id="KV014895">
    <property type="protein sequence ID" value="KZV21391.1"/>
    <property type="molecule type" value="Genomic_DNA"/>
</dbReference>
<dbReference type="SUPFAM" id="SSF51206">
    <property type="entry name" value="cAMP-binding domain-like"/>
    <property type="match status" value="1"/>
</dbReference>
<dbReference type="InterPro" id="IPR045319">
    <property type="entry name" value="KAT/AKT"/>
</dbReference>
<evidence type="ECO:0000256" key="12">
    <source>
        <dbReference type="ARBA" id="ARBA00023303"/>
    </source>
</evidence>
<dbReference type="Proteomes" id="UP000250235">
    <property type="component" value="Unassembled WGS sequence"/>
</dbReference>
<dbReference type="AlphaFoldDB" id="A0A2Z7AHZ4"/>
<dbReference type="Gene3D" id="2.60.120.10">
    <property type="entry name" value="Jelly Rolls"/>
    <property type="match status" value="1"/>
</dbReference>
<dbReference type="Pfam" id="PF00520">
    <property type="entry name" value="Ion_trans"/>
    <property type="match status" value="1"/>
</dbReference>
<protein>
    <recommendedName>
        <fullName evidence="13">Potassium channel</fullName>
    </recommendedName>
</protein>
<evidence type="ECO:0000256" key="8">
    <source>
        <dbReference type="ARBA" id="ARBA00022958"/>
    </source>
</evidence>
<dbReference type="PANTHER" id="PTHR45743:SF6">
    <property type="entry name" value="POTASSIUM CHANNEL KAT2"/>
    <property type="match status" value="1"/>
</dbReference>
<keyword evidence="12 13" id="KW-0407">Ion channel</keyword>
<dbReference type="PROSITE" id="PS50042">
    <property type="entry name" value="CNMP_BINDING_3"/>
    <property type="match status" value="1"/>
</dbReference>
<dbReference type="FunFam" id="2.60.120.10:FF:000074">
    <property type="entry name" value="Potassium channel KAT2"/>
    <property type="match status" value="1"/>
</dbReference>
<dbReference type="Pfam" id="PF00027">
    <property type="entry name" value="cNMP_binding"/>
    <property type="match status" value="1"/>
</dbReference>
<evidence type="ECO:0000256" key="4">
    <source>
        <dbReference type="ARBA" id="ARBA00022538"/>
    </source>
</evidence>
<dbReference type="SUPFAM" id="SSF81324">
    <property type="entry name" value="Voltage-gated potassium channels"/>
    <property type="match status" value="1"/>
</dbReference>
<comment type="subunit">
    <text evidence="13">The potassium channel is composed of a homo- or heterotetrameric complex of pore-forming subunits.</text>
</comment>
<proteinExistence type="inferred from homology"/>
<feature type="domain" description="Cyclic nucleotide-binding" evidence="14">
    <location>
        <begin position="345"/>
        <end position="447"/>
    </location>
</feature>
<evidence type="ECO:0000256" key="10">
    <source>
        <dbReference type="ARBA" id="ARBA00023065"/>
    </source>
</evidence>
<keyword evidence="3 13" id="KW-0813">Transport</keyword>
<gene>
    <name evidence="16" type="ORF">F511_18557</name>
</gene>
<evidence type="ECO:0000256" key="13">
    <source>
        <dbReference type="RuleBase" id="RU369015"/>
    </source>
</evidence>
<comment type="domain">
    <text evidence="13">The segment S4 is probably the voltage-sensor and is characterized by a series of positively charged amino acids. The pore-forming region H5 is enclosed by the transmembrane segments S5 and S6 in the Shaker-type (1P/6TM) and contains the GYGD signature motif which seems to be involved in potassium selectivity.</text>
</comment>
<evidence type="ECO:0000256" key="11">
    <source>
        <dbReference type="ARBA" id="ARBA00023136"/>
    </source>
</evidence>
<dbReference type="Gene3D" id="1.10.287.630">
    <property type="entry name" value="Helix hairpin bin"/>
    <property type="match status" value="1"/>
</dbReference>
<dbReference type="Pfam" id="PF11834">
    <property type="entry name" value="KHA"/>
    <property type="match status" value="1"/>
</dbReference>
<dbReference type="PANTHER" id="PTHR45743">
    <property type="entry name" value="POTASSIUM CHANNEL AKT1"/>
    <property type="match status" value="1"/>
</dbReference>
<comment type="similarity">
    <text evidence="2 13">Belongs to the potassium channel family. Plant (TC 1.A.1.4) subfamily.</text>
</comment>
<sequence>LLPCLGDRSNRATILRKYIVSPFAPCYRAWEMFLILLVIYSAWISPFDFAFLSYKRDAHLVFDNIVNGFFAVDIVLTFFVAYLDSQSYLLVDDPHKIAARYLSTWFVFDVCSTVPFQYLSALFTDHNGGLGYKLLSMLRLWRLRRVSSMFARLEKDIRFNYFWTRCTKLISVTLFAVHCAGCFNYVIAHRYHDPSRTWIGAVFPNFKQMSHWDRYVISLYWSIVTLTTTGYGDLHAENTEEMLFSIFFMFFNLGLTAYLIGNMTNLVVHWTSRTRNFRDTVRAASEFTKRNQLPSQIQDQILSHICLKFKTEGLKQQETLNGLPNAIRASVARYLFHPVVQNVYIFHGVSQDFLFQLVPEMEAEYFPPKEDVILQNESPTDAYIMVSGAVDLISKINGQDQIVGKASTGEIFGEIGILCNMPQPFGVRTSEVSQILRLNRTTFINILRANPVDESIVMNNLFRLKAWRSFDIEGEHSSSLIHNNWPNKENGELNGQTREQYAPLGDTAKFESRVEFSDSRFISRSEINPNSMSFRENEKRSNRETNYADNNTYFSSINSTYPTSIDVTGSARKRVTIHMKLGKKKCPHNKPAKLIILPDSLKELFTIAVKKFGDDKLTKLVNAENAEIDDVRVIRDGDHLFFMPSQDAGKE</sequence>
<comment type="subcellular location">
    <subcellularLocation>
        <location evidence="1 13">Membrane</location>
        <topology evidence="1 13">Multi-pass membrane protein</topology>
    </subcellularLocation>
</comment>
<evidence type="ECO:0000259" key="15">
    <source>
        <dbReference type="PROSITE" id="PS51490"/>
    </source>
</evidence>
<evidence type="ECO:0000256" key="2">
    <source>
        <dbReference type="ARBA" id="ARBA00007929"/>
    </source>
</evidence>
<name>A0A2Z7AHZ4_9LAMI</name>
<keyword evidence="6 13" id="KW-0631">Potassium channel</keyword>
<reference evidence="16 17" key="1">
    <citation type="journal article" date="2015" name="Proc. Natl. Acad. Sci. U.S.A.">
        <title>The resurrection genome of Boea hygrometrica: A blueprint for survival of dehydration.</title>
        <authorList>
            <person name="Xiao L."/>
            <person name="Yang G."/>
            <person name="Zhang L."/>
            <person name="Yang X."/>
            <person name="Zhao S."/>
            <person name="Ji Z."/>
            <person name="Zhou Q."/>
            <person name="Hu M."/>
            <person name="Wang Y."/>
            <person name="Chen M."/>
            <person name="Xu Y."/>
            <person name="Jin H."/>
            <person name="Xiao X."/>
            <person name="Hu G."/>
            <person name="Bao F."/>
            <person name="Hu Y."/>
            <person name="Wan P."/>
            <person name="Li L."/>
            <person name="Deng X."/>
            <person name="Kuang T."/>
            <person name="Xiang C."/>
            <person name="Zhu J.K."/>
            <person name="Oliver M.J."/>
            <person name="He Y."/>
        </authorList>
    </citation>
    <scope>NUCLEOTIDE SEQUENCE [LARGE SCALE GENOMIC DNA]</scope>
    <source>
        <strain evidence="17">cv. XS01</strain>
    </source>
</reference>
<keyword evidence="11 13" id="KW-0472">Membrane</keyword>
<keyword evidence="8 13" id="KW-0630">Potassium</keyword>